<evidence type="ECO:0000256" key="3">
    <source>
        <dbReference type="ARBA" id="ARBA00023125"/>
    </source>
</evidence>
<dbReference type="eggNOG" id="COG0732">
    <property type="taxonomic scope" value="Bacteria"/>
</dbReference>
<comment type="similarity">
    <text evidence="1">Belongs to the type-I restriction system S methylase family.</text>
</comment>
<evidence type="ECO:0000313" key="5">
    <source>
        <dbReference type="EMBL" id="ERK29777.1"/>
    </source>
</evidence>
<proteinExistence type="inferred from homology"/>
<evidence type="ECO:0000256" key="2">
    <source>
        <dbReference type="ARBA" id="ARBA00022747"/>
    </source>
</evidence>
<evidence type="ECO:0000256" key="1">
    <source>
        <dbReference type="ARBA" id="ARBA00010923"/>
    </source>
</evidence>
<dbReference type="PANTHER" id="PTHR30408">
    <property type="entry name" value="TYPE-1 RESTRICTION ENZYME ECOKI SPECIFICITY PROTEIN"/>
    <property type="match status" value="1"/>
</dbReference>
<organism evidence="5 6">
    <name type="scientific">Clostridium intestinale URNW</name>
    <dbReference type="NCBI Taxonomy" id="1294142"/>
    <lineage>
        <taxon>Bacteria</taxon>
        <taxon>Bacillati</taxon>
        <taxon>Bacillota</taxon>
        <taxon>Clostridia</taxon>
        <taxon>Eubacteriales</taxon>
        <taxon>Clostridiaceae</taxon>
        <taxon>Clostridium</taxon>
    </lineage>
</organism>
<protein>
    <submittedName>
        <fullName evidence="5">Restriction modification system DNA specificity domain-containing protein</fullName>
    </submittedName>
</protein>
<keyword evidence="3" id="KW-0238">DNA-binding</keyword>
<dbReference type="GO" id="GO:0003677">
    <property type="term" value="F:DNA binding"/>
    <property type="evidence" value="ECO:0007669"/>
    <property type="project" value="UniProtKB-KW"/>
</dbReference>
<dbReference type="Gene3D" id="3.90.220.20">
    <property type="entry name" value="DNA methylase specificity domains"/>
    <property type="match status" value="2"/>
</dbReference>
<sequence>MSEWNLVRLGDICLNITDGSHTSPPSVESGYYMASVKDMDEYHFNLKNCRMISETDYLKLVKNGCQPQDGDVLIGKDGARYLEDVFVFKQDIKLVLLSSIAILRPNKNKIISEFLFYFLKDKNTRINIKNNYGSGSAIPRMVLKDFKRVPISIPNISDQKVIADTLSCLDEKIELNNRMNKTLEEMAQAIFKSWFVDFEPFKDGEFEDSEMGMIPKGWRVGKISDLGEVVGGSTPSKAKSEYYTEKGIAWITPKDLSNNKDKFISKGNIDISELGLKNSSTKIMPKGTVLFSSRAPIGYVAVAKNDVTTNQGFKSVVPKINIGTSYIYCFLKNNIEIIENRATGSTFKEVSGSIMKGIPVIIPDDSILIKFQNLCDLYFEKQMVLESENRVLINIRDTLLPKLMSGEIRVPIEEAE</sequence>
<dbReference type="InterPro" id="IPR052021">
    <property type="entry name" value="Type-I_RS_S_subunit"/>
</dbReference>
<evidence type="ECO:0000313" key="6">
    <source>
        <dbReference type="Proteomes" id="UP000016721"/>
    </source>
</evidence>
<dbReference type="Pfam" id="PF01420">
    <property type="entry name" value="Methylase_S"/>
    <property type="match status" value="2"/>
</dbReference>
<keyword evidence="2" id="KW-0680">Restriction system</keyword>
<accession>U2N2N9</accession>
<name>U2N2N9_9CLOT</name>
<keyword evidence="6" id="KW-1185">Reference proteome</keyword>
<dbReference type="PANTHER" id="PTHR30408:SF12">
    <property type="entry name" value="TYPE I RESTRICTION ENZYME MJAVIII SPECIFICITY SUBUNIT"/>
    <property type="match status" value="1"/>
</dbReference>
<dbReference type="InterPro" id="IPR000055">
    <property type="entry name" value="Restrct_endonuc_typeI_TRD"/>
</dbReference>
<feature type="domain" description="Type I restriction modification DNA specificity" evidence="4">
    <location>
        <begin position="1"/>
        <end position="185"/>
    </location>
</feature>
<evidence type="ECO:0000259" key="4">
    <source>
        <dbReference type="Pfam" id="PF01420"/>
    </source>
</evidence>
<comment type="caution">
    <text evidence="5">The sequence shown here is derived from an EMBL/GenBank/DDBJ whole genome shotgun (WGS) entry which is preliminary data.</text>
</comment>
<dbReference type="InterPro" id="IPR044946">
    <property type="entry name" value="Restrct_endonuc_typeI_TRD_sf"/>
</dbReference>
<dbReference type="Proteomes" id="UP000016721">
    <property type="component" value="Unassembled WGS sequence"/>
</dbReference>
<reference evidence="5 6" key="1">
    <citation type="journal article" date="2013" name="Genome Announc.">
        <title>Draft Genome Sequence of the Hydrogen- and Ethanol-Producing Bacterium Clostridium intestinale Strain URNW.</title>
        <authorList>
            <person name="Lal S."/>
            <person name="Ramachandran U."/>
            <person name="Zhang X."/>
            <person name="Sparling R."/>
            <person name="Levin D.B."/>
        </authorList>
    </citation>
    <scope>NUCLEOTIDE SEQUENCE [LARGE SCALE GENOMIC DNA]</scope>
    <source>
        <strain evidence="5 6">URNW</strain>
    </source>
</reference>
<dbReference type="PATRIC" id="fig|1294142.3.peg.2933"/>
<dbReference type="OrthoDB" id="9811611at2"/>
<dbReference type="Gene3D" id="1.10.287.1120">
    <property type="entry name" value="Bipartite methylase S protein"/>
    <property type="match status" value="1"/>
</dbReference>
<gene>
    <name evidence="5" type="ORF">CINTURNW_2826</name>
</gene>
<dbReference type="STRING" id="1294142.CINTURNW_2826"/>
<dbReference type="SUPFAM" id="SSF116734">
    <property type="entry name" value="DNA methylase specificity domain"/>
    <property type="match status" value="2"/>
</dbReference>
<dbReference type="AlphaFoldDB" id="U2N2N9"/>
<dbReference type="RefSeq" id="WP_021802808.1">
    <property type="nucleotide sequence ID" value="NZ_KI273145.1"/>
</dbReference>
<dbReference type="CDD" id="cd17273">
    <property type="entry name" value="RMtype1_S_EcoJA69PI-TRD1-CR1_like"/>
    <property type="match status" value="1"/>
</dbReference>
<feature type="domain" description="Type I restriction modification DNA specificity" evidence="4">
    <location>
        <begin position="215"/>
        <end position="365"/>
    </location>
</feature>
<dbReference type="REBASE" id="72908">
    <property type="entry name" value="S.CinURNWORF2828P"/>
</dbReference>
<dbReference type="EMBL" id="APJA01000014">
    <property type="protein sequence ID" value="ERK29777.1"/>
    <property type="molecule type" value="Genomic_DNA"/>
</dbReference>
<dbReference type="HOGENOM" id="CLU_021095_2_1_9"/>
<dbReference type="GO" id="GO:0009307">
    <property type="term" value="P:DNA restriction-modification system"/>
    <property type="evidence" value="ECO:0007669"/>
    <property type="project" value="UniProtKB-KW"/>
</dbReference>